<accession>A0AAV2TDH7</accession>
<sequence>MNMSNCNQNSLQLGCGLRFSQCNSDHSTQQNPVATTLLAFGHLTFYGMKRQFQNCRADHKVSIEFLGVYDKRETHRLSQEMFLGVLLDNEYHNCKPLLKWNFADVLHDIQFIS</sequence>
<gene>
    <name evidence="1" type="ORF">CDAUBV1_LOCUS7354</name>
</gene>
<name>A0AAV2TDH7_CALDB</name>
<evidence type="ECO:0000313" key="1">
    <source>
        <dbReference type="EMBL" id="CAL5134129.1"/>
    </source>
</evidence>
<protein>
    <submittedName>
        <fullName evidence="1">Uncharacterized protein</fullName>
    </submittedName>
</protein>
<evidence type="ECO:0000313" key="2">
    <source>
        <dbReference type="Proteomes" id="UP001497525"/>
    </source>
</evidence>
<proteinExistence type="predicted"/>
<dbReference type="AlphaFoldDB" id="A0AAV2TDH7"/>
<dbReference type="Proteomes" id="UP001497525">
    <property type="component" value="Unassembled WGS sequence"/>
</dbReference>
<organism evidence="1 2">
    <name type="scientific">Calicophoron daubneyi</name>
    <name type="common">Rumen fluke</name>
    <name type="synonym">Paramphistomum daubneyi</name>
    <dbReference type="NCBI Taxonomy" id="300641"/>
    <lineage>
        <taxon>Eukaryota</taxon>
        <taxon>Metazoa</taxon>
        <taxon>Spiralia</taxon>
        <taxon>Lophotrochozoa</taxon>
        <taxon>Platyhelminthes</taxon>
        <taxon>Trematoda</taxon>
        <taxon>Digenea</taxon>
        <taxon>Plagiorchiida</taxon>
        <taxon>Pronocephalata</taxon>
        <taxon>Paramphistomoidea</taxon>
        <taxon>Paramphistomidae</taxon>
        <taxon>Calicophoron</taxon>
    </lineage>
</organism>
<dbReference type="EMBL" id="CAXLJL010000179">
    <property type="protein sequence ID" value="CAL5134129.1"/>
    <property type="molecule type" value="Genomic_DNA"/>
</dbReference>
<comment type="caution">
    <text evidence="1">The sequence shown here is derived from an EMBL/GenBank/DDBJ whole genome shotgun (WGS) entry which is preliminary data.</text>
</comment>
<reference evidence="1" key="1">
    <citation type="submission" date="2024-06" db="EMBL/GenBank/DDBJ databases">
        <authorList>
            <person name="Liu X."/>
            <person name="Lenzi L."/>
            <person name="Haldenby T S."/>
            <person name="Uol C."/>
        </authorList>
    </citation>
    <scope>NUCLEOTIDE SEQUENCE</scope>
</reference>